<keyword evidence="2" id="KW-1185">Reference proteome</keyword>
<dbReference type="Proteomes" id="UP000823775">
    <property type="component" value="Unassembled WGS sequence"/>
</dbReference>
<feature type="non-terminal residue" evidence="1">
    <location>
        <position position="1"/>
    </location>
</feature>
<organism evidence="1 2">
    <name type="scientific">Datura stramonium</name>
    <name type="common">Jimsonweed</name>
    <name type="synonym">Common thornapple</name>
    <dbReference type="NCBI Taxonomy" id="4076"/>
    <lineage>
        <taxon>Eukaryota</taxon>
        <taxon>Viridiplantae</taxon>
        <taxon>Streptophyta</taxon>
        <taxon>Embryophyta</taxon>
        <taxon>Tracheophyta</taxon>
        <taxon>Spermatophyta</taxon>
        <taxon>Magnoliopsida</taxon>
        <taxon>eudicotyledons</taxon>
        <taxon>Gunneridae</taxon>
        <taxon>Pentapetalae</taxon>
        <taxon>asterids</taxon>
        <taxon>lamiids</taxon>
        <taxon>Solanales</taxon>
        <taxon>Solanaceae</taxon>
        <taxon>Solanoideae</taxon>
        <taxon>Datureae</taxon>
        <taxon>Datura</taxon>
    </lineage>
</organism>
<evidence type="ECO:0000313" key="1">
    <source>
        <dbReference type="EMBL" id="MCD9639028.1"/>
    </source>
</evidence>
<comment type="caution">
    <text evidence="1">The sequence shown here is derived from an EMBL/GenBank/DDBJ whole genome shotgun (WGS) entry which is preliminary data.</text>
</comment>
<dbReference type="EMBL" id="JACEIK010002825">
    <property type="protein sequence ID" value="MCD9639028.1"/>
    <property type="molecule type" value="Genomic_DNA"/>
</dbReference>
<proteinExistence type="predicted"/>
<evidence type="ECO:0000313" key="2">
    <source>
        <dbReference type="Proteomes" id="UP000823775"/>
    </source>
</evidence>
<protein>
    <submittedName>
        <fullName evidence="1">Uncharacterized protein</fullName>
    </submittedName>
</protein>
<gene>
    <name evidence="1" type="ORF">HAX54_023273</name>
</gene>
<reference evidence="1 2" key="1">
    <citation type="journal article" date="2021" name="BMC Genomics">
        <title>Datura genome reveals duplications of psychoactive alkaloid biosynthetic genes and high mutation rate following tissue culture.</title>
        <authorList>
            <person name="Rajewski A."/>
            <person name="Carter-House D."/>
            <person name="Stajich J."/>
            <person name="Litt A."/>
        </authorList>
    </citation>
    <scope>NUCLEOTIDE SEQUENCE [LARGE SCALE GENOMIC DNA]</scope>
    <source>
        <strain evidence="1">AR-01</strain>
    </source>
</reference>
<accession>A0ABS8UVY6</accession>
<sequence>EAKYVLENWINEGRLALEFPAIRDKVRELGLGYIFVELEECNLTLVREFYANWETSFGEINKVKICGEMVRFTTKTFDAFLHTRAVDPFDHFFILEKPPYYDIHHTFCGIEEEELDLRLHLAGRLAGKIMDVTKVKEPSCSTAPSLSIADHQARE</sequence>
<name>A0ABS8UVY6_DATST</name>